<feature type="non-terminal residue" evidence="1">
    <location>
        <position position="1"/>
    </location>
</feature>
<dbReference type="Proteomes" id="UP000789920">
    <property type="component" value="Unassembled WGS sequence"/>
</dbReference>
<gene>
    <name evidence="1" type="ORF">RPERSI_LOCUS32155</name>
</gene>
<keyword evidence="2" id="KW-1185">Reference proteome</keyword>
<sequence length="41" mass="4807">EVAKIEPESDDEKNIIDYSASNIKNKNKKEFKYIDNLDNSF</sequence>
<evidence type="ECO:0000313" key="1">
    <source>
        <dbReference type="EMBL" id="CAG8842089.1"/>
    </source>
</evidence>
<comment type="caution">
    <text evidence="1">The sequence shown here is derived from an EMBL/GenBank/DDBJ whole genome shotgun (WGS) entry which is preliminary data.</text>
</comment>
<accession>A0ACA9SL48</accession>
<evidence type="ECO:0000313" key="2">
    <source>
        <dbReference type="Proteomes" id="UP000789920"/>
    </source>
</evidence>
<dbReference type="EMBL" id="CAJVQC010132905">
    <property type="protein sequence ID" value="CAG8842089.1"/>
    <property type="molecule type" value="Genomic_DNA"/>
</dbReference>
<protein>
    <submittedName>
        <fullName evidence="1">30874_t:CDS:1</fullName>
    </submittedName>
</protein>
<name>A0ACA9SL48_9GLOM</name>
<feature type="non-terminal residue" evidence="1">
    <location>
        <position position="41"/>
    </location>
</feature>
<reference evidence="1" key="1">
    <citation type="submission" date="2021-06" db="EMBL/GenBank/DDBJ databases">
        <authorList>
            <person name="Kallberg Y."/>
            <person name="Tangrot J."/>
            <person name="Rosling A."/>
        </authorList>
    </citation>
    <scope>NUCLEOTIDE SEQUENCE</scope>
    <source>
        <strain evidence="1">MA461A</strain>
    </source>
</reference>
<organism evidence="1 2">
    <name type="scientific">Racocetra persica</name>
    <dbReference type="NCBI Taxonomy" id="160502"/>
    <lineage>
        <taxon>Eukaryota</taxon>
        <taxon>Fungi</taxon>
        <taxon>Fungi incertae sedis</taxon>
        <taxon>Mucoromycota</taxon>
        <taxon>Glomeromycotina</taxon>
        <taxon>Glomeromycetes</taxon>
        <taxon>Diversisporales</taxon>
        <taxon>Gigasporaceae</taxon>
        <taxon>Racocetra</taxon>
    </lineage>
</organism>
<proteinExistence type="predicted"/>